<evidence type="ECO:0000313" key="4">
    <source>
        <dbReference type="Proteomes" id="UP000027180"/>
    </source>
</evidence>
<dbReference type="Proteomes" id="UP000027180">
    <property type="component" value="Plasmid pRetIE4771d"/>
</dbReference>
<dbReference type="HOGENOM" id="CLU_051328_0_0_5"/>
<keyword evidence="1" id="KW-0863">Zinc-finger</keyword>
<dbReference type="AlphaFoldDB" id="A0A060IF93"/>
<dbReference type="EMBL" id="CP006990">
    <property type="protein sequence ID" value="AIC30645.1"/>
    <property type="molecule type" value="Genomic_DNA"/>
</dbReference>
<gene>
    <name evidence="3" type="ORF">IE4771_PD00090</name>
</gene>
<evidence type="ECO:0000256" key="1">
    <source>
        <dbReference type="PROSITE-ProRule" id="PRU00325"/>
    </source>
</evidence>
<reference evidence="3 4" key="1">
    <citation type="submission" date="2013-12" db="EMBL/GenBank/DDBJ databases">
        <title>Complete genome sequence of Rhizobium etli bv. mimosae IE4771.</title>
        <authorList>
            <person name="Bustos P."/>
            <person name="Santamaria R.I."/>
            <person name="Lozano L."/>
            <person name="Ormeno-Orrillo E."/>
            <person name="Rogel M.A."/>
            <person name="Romero D."/>
            <person name="Cevallos M.A."/>
            <person name="Martinez-Romero E."/>
            <person name="Gonzalez V."/>
        </authorList>
    </citation>
    <scope>NUCLEOTIDE SEQUENCE [LARGE SCALE GENOMIC DNA]</scope>
    <source>
        <strain evidence="3 4">IE4771</strain>
        <plasmid evidence="4">Plasmid pRetIE4771d</plasmid>
    </source>
</reference>
<organism evidence="3 4">
    <name type="scientific">Rhizobium etli bv. mimosae str. IE4771</name>
    <dbReference type="NCBI Taxonomy" id="1432050"/>
    <lineage>
        <taxon>Bacteria</taxon>
        <taxon>Pseudomonadati</taxon>
        <taxon>Pseudomonadota</taxon>
        <taxon>Alphaproteobacteria</taxon>
        <taxon>Hyphomicrobiales</taxon>
        <taxon>Rhizobiaceae</taxon>
        <taxon>Rhizobium/Agrobacterium group</taxon>
        <taxon>Rhizobium</taxon>
    </lineage>
</organism>
<dbReference type="InterPro" id="IPR007527">
    <property type="entry name" value="Znf_SWIM"/>
</dbReference>
<evidence type="ECO:0000259" key="2">
    <source>
        <dbReference type="PROSITE" id="PS50966"/>
    </source>
</evidence>
<name>A0A060IF93_RHIET</name>
<keyword evidence="1" id="KW-0862">Zinc</keyword>
<dbReference type="Pfam" id="PF04434">
    <property type="entry name" value="SWIM"/>
    <property type="match status" value="1"/>
</dbReference>
<proteinExistence type="predicted"/>
<protein>
    <recommendedName>
        <fullName evidence="2">SWIM-type domain-containing protein</fullName>
    </recommendedName>
</protein>
<keyword evidence="1" id="KW-0479">Metal-binding</keyword>
<dbReference type="PROSITE" id="PS50966">
    <property type="entry name" value="ZF_SWIM"/>
    <property type="match status" value="1"/>
</dbReference>
<dbReference type="GO" id="GO:0008270">
    <property type="term" value="F:zinc ion binding"/>
    <property type="evidence" value="ECO:0007669"/>
    <property type="project" value="UniProtKB-KW"/>
</dbReference>
<sequence length="460" mass="49965">MSLSLAKIEELAPDQGSLAAAKKLLKPSSWPTLAEDGSGLIWGECQGSGATPYRISVTEADAGYKCSCPSRKFPCKHSLALMWMRADGKVDFATGTAPDWVNDWLSRRRGPYAGAPTAGADKPKASIAATEDIEAVVDPKAEARAAAARERNRLERETSIANGLDELNTWITDQMDAGFAAFPAKATATCRVMAQRLFDAKASGLALRIDTIPARLFARAETARPIAAIQELGTLHLLAEAYRQQDGLSEPLRQDIRQMIGWNLTREALLDDERALRVSGAWRVWATRTEVQPDKLRRIETWLHGSDRHALLIEYVPVSTGASSSGYSVGDAFEAELIFYPSSVPLRALIASQATGSAMSDAPLALPPHDLADAYGLYEEALIEKPWLGDYPVMFRGARLRRSGENLYLSGHGISLPLAKSQSAASWPLLQLEAIDGAGLWDGTELTLCWSETALGRWTA</sequence>
<dbReference type="OrthoDB" id="9816340at2"/>
<keyword evidence="3" id="KW-0614">Plasmid</keyword>
<accession>A0A060IF93</accession>
<evidence type="ECO:0000313" key="3">
    <source>
        <dbReference type="EMBL" id="AIC30645.1"/>
    </source>
</evidence>
<feature type="domain" description="SWIM-type" evidence="2">
    <location>
        <begin position="53"/>
        <end position="86"/>
    </location>
</feature>
<dbReference type="KEGG" id="rei:IE4771_PD00090"/>
<dbReference type="RefSeq" id="WP_040141555.1">
    <property type="nucleotide sequence ID" value="NZ_CP006990.1"/>
</dbReference>
<geneLocation type="plasmid" evidence="3 4">
    <name>pRetIE4771d</name>
</geneLocation>